<dbReference type="Pfam" id="PF02894">
    <property type="entry name" value="GFO_IDH_MocA_C"/>
    <property type="match status" value="1"/>
</dbReference>
<organism evidence="5 6">
    <name type="scientific">Kineococcus mangrovi</name>
    <dbReference type="NCBI Taxonomy" id="1660183"/>
    <lineage>
        <taxon>Bacteria</taxon>
        <taxon>Bacillati</taxon>
        <taxon>Actinomycetota</taxon>
        <taxon>Actinomycetes</taxon>
        <taxon>Kineosporiales</taxon>
        <taxon>Kineosporiaceae</taxon>
        <taxon>Kineococcus</taxon>
    </lineage>
</organism>
<dbReference type="Proteomes" id="UP001566476">
    <property type="component" value="Unassembled WGS sequence"/>
</dbReference>
<evidence type="ECO:0000256" key="1">
    <source>
        <dbReference type="ARBA" id="ARBA00010928"/>
    </source>
</evidence>
<dbReference type="SUPFAM" id="SSF51735">
    <property type="entry name" value="NAD(P)-binding Rossmann-fold domains"/>
    <property type="match status" value="1"/>
</dbReference>
<feature type="domain" description="Gfo/Idh/MocA-like oxidoreductase C-terminal" evidence="4">
    <location>
        <begin position="155"/>
        <end position="340"/>
    </location>
</feature>
<dbReference type="Gene3D" id="3.30.360.10">
    <property type="entry name" value="Dihydrodipicolinate Reductase, domain 2"/>
    <property type="match status" value="1"/>
</dbReference>
<evidence type="ECO:0000259" key="3">
    <source>
        <dbReference type="Pfam" id="PF01408"/>
    </source>
</evidence>
<dbReference type="InterPro" id="IPR004104">
    <property type="entry name" value="Gfo/Idh/MocA-like_OxRdtase_C"/>
</dbReference>
<dbReference type="PANTHER" id="PTHR43377:SF2">
    <property type="entry name" value="BINDING ROSSMANN FOLD OXIDOREDUCTASE, PUTATIVE (AFU_ORTHOLOGUE AFUA_4G00560)-RELATED"/>
    <property type="match status" value="1"/>
</dbReference>
<gene>
    <name evidence="5" type="ORF">AB2L28_07165</name>
</gene>
<dbReference type="SUPFAM" id="SSF55347">
    <property type="entry name" value="Glyceraldehyde-3-phosphate dehydrogenase-like, C-terminal domain"/>
    <property type="match status" value="1"/>
</dbReference>
<dbReference type="EMBL" id="JBGGTQ010000003">
    <property type="protein sequence ID" value="MEZ0492014.1"/>
    <property type="molecule type" value="Genomic_DNA"/>
</dbReference>
<sequence length="472" mass="51185">MDEARVTTPSTGRRRYAVVGTGGRSQMYLEALSSTHTDVGEVVALVDGNDVRMDYYEQFLLERGRRAPHRYRPEAFDDLLRTERPDVVLVTSPDHTHARYVVAALRAGVDVVCEKPLTIDAQSLLHIVEAARTSTGRLVVTFNYRYSPRNTLLRQVIADGRVGDVTSVHFEWCLDTVHGADYFRRWHRDKANSGGLLVHKSTHHFDLVNWWLDDAPETVFALGGLRFYGEANAARRGLGPRPLLGRDAVGHGDPFVLDLAADEKMRRLFLEGEAVDGYHRDRDVFTGGITIEDNLTLAVGYSRGASMAYTLNAHSPWEGYRVAVNGTRGRVELEVVERSHVAAAAVAAGATPGKSAPAVDPSAQPDDPEVAAQSLRPWGSRLLLQEHWQPPQLLPIPEGAGAHGGGDAMLLDDVLRGAAPDPLGRQAGYLDGVRSVLVGVSGNASLASGQAVRLADFGLPLDAGAVMARTGT</sequence>
<keyword evidence="6" id="KW-1185">Reference proteome</keyword>
<comment type="similarity">
    <text evidence="1">Belongs to the Gfo/Idh/MocA family.</text>
</comment>
<comment type="caution">
    <text evidence="5">The sequence shown here is derived from an EMBL/GenBank/DDBJ whole genome shotgun (WGS) entry which is preliminary data.</text>
</comment>
<dbReference type="RefSeq" id="WP_370718065.1">
    <property type="nucleotide sequence ID" value="NZ_JBGGTQ010000003.1"/>
</dbReference>
<dbReference type="InterPro" id="IPR051450">
    <property type="entry name" value="Gfo/Idh/MocA_Oxidoreductases"/>
</dbReference>
<name>A0ABV4I028_9ACTN</name>
<accession>A0ABV4I028</accession>
<dbReference type="InterPro" id="IPR000683">
    <property type="entry name" value="Gfo/Idh/MocA-like_OxRdtase_N"/>
</dbReference>
<proteinExistence type="inferred from homology"/>
<evidence type="ECO:0000313" key="5">
    <source>
        <dbReference type="EMBL" id="MEZ0492014.1"/>
    </source>
</evidence>
<feature type="region of interest" description="Disordered" evidence="2">
    <location>
        <begin position="350"/>
        <end position="371"/>
    </location>
</feature>
<reference evidence="5 6" key="1">
    <citation type="submission" date="2024-07" db="EMBL/GenBank/DDBJ databases">
        <authorList>
            <person name="Thanompreechachai J."/>
            <person name="Duangmal K."/>
        </authorList>
    </citation>
    <scope>NUCLEOTIDE SEQUENCE [LARGE SCALE GENOMIC DNA]</scope>
    <source>
        <strain evidence="5 6">TBRC 1896</strain>
    </source>
</reference>
<evidence type="ECO:0000256" key="2">
    <source>
        <dbReference type="SAM" id="MobiDB-lite"/>
    </source>
</evidence>
<dbReference type="PANTHER" id="PTHR43377">
    <property type="entry name" value="BILIVERDIN REDUCTASE A"/>
    <property type="match status" value="1"/>
</dbReference>
<feature type="domain" description="Gfo/Idh/MocA-like oxidoreductase N-terminal" evidence="3">
    <location>
        <begin position="15"/>
        <end position="141"/>
    </location>
</feature>
<dbReference type="Gene3D" id="3.40.50.720">
    <property type="entry name" value="NAD(P)-binding Rossmann-like Domain"/>
    <property type="match status" value="1"/>
</dbReference>
<protein>
    <submittedName>
        <fullName evidence="5">Gfo/Idh/MocA family protein</fullName>
    </submittedName>
</protein>
<evidence type="ECO:0000313" key="6">
    <source>
        <dbReference type="Proteomes" id="UP001566476"/>
    </source>
</evidence>
<dbReference type="Pfam" id="PF01408">
    <property type="entry name" value="GFO_IDH_MocA"/>
    <property type="match status" value="1"/>
</dbReference>
<dbReference type="InterPro" id="IPR036291">
    <property type="entry name" value="NAD(P)-bd_dom_sf"/>
</dbReference>
<evidence type="ECO:0000259" key="4">
    <source>
        <dbReference type="Pfam" id="PF02894"/>
    </source>
</evidence>